<organism evidence="10 11">
    <name type="scientific">Sporosarcina aquimarina</name>
    <dbReference type="NCBI Taxonomy" id="114975"/>
    <lineage>
        <taxon>Bacteria</taxon>
        <taxon>Bacillati</taxon>
        <taxon>Bacillota</taxon>
        <taxon>Bacilli</taxon>
        <taxon>Bacillales</taxon>
        <taxon>Caryophanaceae</taxon>
        <taxon>Sporosarcina</taxon>
    </lineage>
</organism>
<evidence type="ECO:0000256" key="2">
    <source>
        <dbReference type="ARBA" id="ARBA00022475"/>
    </source>
</evidence>
<evidence type="ECO:0000256" key="7">
    <source>
        <dbReference type="SAM" id="Phobius"/>
    </source>
</evidence>
<dbReference type="RefSeq" id="WP_317936312.1">
    <property type="nucleotide sequence ID" value="NZ_JAUBDH010000007.1"/>
</dbReference>
<dbReference type="PROSITE" id="PS50885">
    <property type="entry name" value="HAMP"/>
    <property type="match status" value="1"/>
</dbReference>
<dbReference type="Pfam" id="PF00015">
    <property type="entry name" value="MCPsignal"/>
    <property type="match status" value="1"/>
</dbReference>
<dbReference type="SUPFAM" id="SSF58104">
    <property type="entry name" value="Methyl-accepting chemotaxis protein (MCP) signaling domain"/>
    <property type="match status" value="1"/>
</dbReference>
<dbReference type="InterPro" id="IPR003660">
    <property type="entry name" value="HAMP_dom"/>
</dbReference>
<feature type="transmembrane region" description="Helical" evidence="7">
    <location>
        <begin position="7"/>
        <end position="27"/>
    </location>
</feature>
<dbReference type="EMBL" id="JAUBDH010000007">
    <property type="protein sequence ID" value="MDW0110752.1"/>
    <property type="molecule type" value="Genomic_DNA"/>
</dbReference>
<keyword evidence="11" id="KW-1185">Reference proteome</keyword>
<keyword evidence="3 7" id="KW-0472">Membrane</keyword>
<evidence type="ECO:0000313" key="11">
    <source>
        <dbReference type="Proteomes" id="UP001280629"/>
    </source>
</evidence>
<evidence type="ECO:0000259" key="9">
    <source>
        <dbReference type="PROSITE" id="PS50885"/>
    </source>
</evidence>
<dbReference type="InterPro" id="IPR004089">
    <property type="entry name" value="MCPsignal_dom"/>
</dbReference>
<keyword evidence="4 6" id="KW-0807">Transducer</keyword>
<feature type="domain" description="Methyl-accepting transducer" evidence="8">
    <location>
        <begin position="275"/>
        <end position="511"/>
    </location>
</feature>
<evidence type="ECO:0000256" key="4">
    <source>
        <dbReference type="ARBA" id="ARBA00023224"/>
    </source>
</evidence>
<dbReference type="Proteomes" id="UP001280629">
    <property type="component" value="Unassembled WGS sequence"/>
</dbReference>
<protein>
    <submittedName>
        <fullName evidence="10">Methyl-accepting chemotaxis protein</fullName>
    </submittedName>
</protein>
<dbReference type="InterPro" id="IPR024478">
    <property type="entry name" value="HlyB_4HB_MCP"/>
</dbReference>
<dbReference type="SMART" id="SM00304">
    <property type="entry name" value="HAMP"/>
    <property type="match status" value="1"/>
</dbReference>
<evidence type="ECO:0000256" key="1">
    <source>
        <dbReference type="ARBA" id="ARBA00004236"/>
    </source>
</evidence>
<dbReference type="PANTHER" id="PTHR32089:SF112">
    <property type="entry name" value="LYSOZYME-LIKE PROTEIN-RELATED"/>
    <property type="match status" value="1"/>
</dbReference>
<feature type="transmembrane region" description="Helical" evidence="7">
    <location>
        <begin position="181"/>
        <end position="201"/>
    </location>
</feature>
<dbReference type="CDD" id="cd11386">
    <property type="entry name" value="MCP_signal"/>
    <property type="match status" value="1"/>
</dbReference>
<evidence type="ECO:0000256" key="3">
    <source>
        <dbReference type="ARBA" id="ARBA00023136"/>
    </source>
</evidence>
<evidence type="ECO:0000259" key="8">
    <source>
        <dbReference type="PROSITE" id="PS50111"/>
    </source>
</evidence>
<dbReference type="PANTHER" id="PTHR32089">
    <property type="entry name" value="METHYL-ACCEPTING CHEMOTAXIS PROTEIN MCPB"/>
    <property type="match status" value="1"/>
</dbReference>
<evidence type="ECO:0000256" key="6">
    <source>
        <dbReference type="PROSITE-ProRule" id="PRU00284"/>
    </source>
</evidence>
<evidence type="ECO:0000313" key="10">
    <source>
        <dbReference type="EMBL" id="MDW0110752.1"/>
    </source>
</evidence>
<dbReference type="Pfam" id="PF00672">
    <property type="entry name" value="HAMP"/>
    <property type="match status" value="1"/>
</dbReference>
<keyword evidence="7" id="KW-0812">Transmembrane</keyword>
<comment type="caution">
    <text evidence="10">The sequence shown here is derived from an EMBL/GenBank/DDBJ whole genome shotgun (WGS) entry which is preliminary data.</text>
</comment>
<keyword evidence="2" id="KW-1003">Cell membrane</keyword>
<dbReference type="Gene3D" id="6.10.340.10">
    <property type="match status" value="1"/>
</dbReference>
<dbReference type="Gene3D" id="1.10.287.950">
    <property type="entry name" value="Methyl-accepting chemotaxis protein"/>
    <property type="match status" value="1"/>
</dbReference>
<accession>A0ABU4G532</accession>
<dbReference type="Pfam" id="PF12729">
    <property type="entry name" value="4HB_MCP_1"/>
    <property type="match status" value="1"/>
</dbReference>
<keyword evidence="7" id="KW-1133">Transmembrane helix</keyword>
<comment type="similarity">
    <text evidence="5">Belongs to the methyl-accepting chemotaxis (MCP) protein family.</text>
</comment>
<evidence type="ECO:0000256" key="5">
    <source>
        <dbReference type="ARBA" id="ARBA00029447"/>
    </source>
</evidence>
<dbReference type="SMART" id="SM00283">
    <property type="entry name" value="MA"/>
    <property type="match status" value="1"/>
</dbReference>
<feature type="domain" description="HAMP" evidence="9">
    <location>
        <begin position="203"/>
        <end position="256"/>
    </location>
</feature>
<proteinExistence type="inferred from homology"/>
<sequence>MSIGKKLGAGFGIIVLIILISTTWSRFQLGNIQDEYTDLLETNVALSILSKTVEAESALQGQSIRSYLLRGDGSDLDLFEEQHKHMEDSLDSMAAIAVTAEMKEKVESTQELSKQYYASAEELISLVKGGDVEEATAFLESNLRPINVTIREKTAEMANFQNDLLAKGNVNVQKTADRAQIYSIIAGALSLVLSILIAVYLTRNITRPLKRLSSAVTVVANGDLTEDDVSVSSKDEVAALAHSFNIMKGNLRNLIGGVNSNALHLTASAEELSASTYEVSQSSEDMAKSIESVAQGAQVSASAAGESSIAMEETAVGVQRIAESAVELNTSAEETMRIANESGKTIETAKSQMDLIYQTSHETSSLIQRLSRQTEEIESITSVITGITEQTNLLALNAAIEAARAGEHGKGFAVVADEVRKLAEESKKSAGQIVQLTMAIQSDTKDVEQSVTESMQNVEQGVAVIDNAGRTFVEIVQAVQTMTNQITEISAATEQISASAEEVSASVSEISGQAASASIQTEQNSASMEEQMATIEEINAVAQDLSVKAVELQEMIQQFTV</sequence>
<gene>
    <name evidence="10" type="ORF">QT716_11955</name>
</gene>
<reference evidence="10 11" key="1">
    <citation type="submission" date="2023-06" db="EMBL/GenBank/DDBJ databases">
        <title>Sporosarcina sp. nov., isolated from Korean traditional fermented seafood 'Jeotgal'.</title>
        <authorList>
            <person name="Yang A.-I."/>
            <person name="Shin N.-R."/>
        </authorList>
    </citation>
    <scope>NUCLEOTIDE SEQUENCE [LARGE SCALE GENOMIC DNA]</scope>
    <source>
        <strain evidence="10 11">KCTC3840</strain>
    </source>
</reference>
<comment type="subcellular location">
    <subcellularLocation>
        <location evidence="1">Cell membrane</location>
    </subcellularLocation>
</comment>
<dbReference type="CDD" id="cd06225">
    <property type="entry name" value="HAMP"/>
    <property type="match status" value="1"/>
</dbReference>
<dbReference type="PROSITE" id="PS50111">
    <property type="entry name" value="CHEMOTAXIS_TRANSDUC_2"/>
    <property type="match status" value="1"/>
</dbReference>
<name>A0ABU4G532_9BACL</name>